<dbReference type="RefSeq" id="WP_085125416.1">
    <property type="nucleotide sequence ID" value="NZ_FWZX01000027.1"/>
</dbReference>
<evidence type="ECO:0000256" key="1">
    <source>
        <dbReference type="SAM" id="MobiDB-lite"/>
    </source>
</evidence>
<dbReference type="EMBL" id="FWZX01000027">
    <property type="protein sequence ID" value="SMF67913.1"/>
    <property type="molecule type" value="Genomic_DNA"/>
</dbReference>
<protein>
    <submittedName>
        <fullName evidence="2">Class II flagellar assembly regulator</fullName>
    </submittedName>
</protein>
<gene>
    <name evidence="2" type="ORF">SAMN05428998_12772</name>
</gene>
<dbReference type="AlphaFoldDB" id="A0A1Y6CIH0"/>
<keyword evidence="3" id="KW-1185">Reference proteome</keyword>
<feature type="region of interest" description="Disordered" evidence="1">
    <location>
        <begin position="14"/>
        <end position="45"/>
    </location>
</feature>
<evidence type="ECO:0000313" key="2">
    <source>
        <dbReference type="EMBL" id="SMF67913.1"/>
    </source>
</evidence>
<dbReference type="InterPro" id="IPR019704">
    <property type="entry name" value="Flagellar_assmbl_FliX_class2"/>
</dbReference>
<accession>A0A1Y6CIH0</accession>
<dbReference type="GO" id="GO:0044781">
    <property type="term" value="P:bacterial-type flagellum organization"/>
    <property type="evidence" value="ECO:0007669"/>
    <property type="project" value="InterPro"/>
</dbReference>
<sequence length="137" mass="14553">MNVDPLSRLRAAALKRSGKRAASTGSGFADALGGESRAEGVSGSAPLGSVDTLLALQAVGERPDGSAQARERAEDLLDHLDEIRLGLLVGAIPRREIERLSAAIQRKRAHVSDPRLAELLDEVDLRARVELAKLDQG</sequence>
<reference evidence="2 3" key="1">
    <citation type="submission" date="2017-04" db="EMBL/GenBank/DDBJ databases">
        <authorList>
            <person name="Afonso C.L."/>
            <person name="Miller P.J."/>
            <person name="Scott M.A."/>
            <person name="Spackman E."/>
            <person name="Goraichik I."/>
            <person name="Dimitrov K.M."/>
            <person name="Suarez D.L."/>
            <person name="Swayne D.E."/>
        </authorList>
    </citation>
    <scope>NUCLEOTIDE SEQUENCE [LARGE SCALE GENOMIC DNA]</scope>
    <source>
        <strain evidence="2 3">USBA 355</strain>
    </source>
</reference>
<name>A0A1Y6CIH0_9PROT</name>
<evidence type="ECO:0000313" key="3">
    <source>
        <dbReference type="Proteomes" id="UP000192917"/>
    </source>
</evidence>
<proteinExistence type="predicted"/>
<keyword evidence="2" id="KW-0969">Cilium</keyword>
<keyword evidence="2" id="KW-0282">Flagellum</keyword>
<organism evidence="2 3">
    <name type="scientific">Tistlia consotensis USBA 355</name>
    <dbReference type="NCBI Taxonomy" id="560819"/>
    <lineage>
        <taxon>Bacteria</taxon>
        <taxon>Pseudomonadati</taxon>
        <taxon>Pseudomonadota</taxon>
        <taxon>Alphaproteobacteria</taxon>
        <taxon>Rhodospirillales</taxon>
        <taxon>Rhodovibrionaceae</taxon>
        <taxon>Tistlia</taxon>
    </lineage>
</organism>
<dbReference type="STRING" id="560819.SAMN05428998_12772"/>
<keyword evidence="2" id="KW-0966">Cell projection</keyword>
<dbReference type="Pfam" id="PF10768">
    <property type="entry name" value="FliX"/>
    <property type="match status" value="1"/>
</dbReference>
<dbReference type="Proteomes" id="UP000192917">
    <property type="component" value="Unassembled WGS sequence"/>
</dbReference>